<organism evidence="6 7">
    <name type="scientific">Halogranum amylolyticum</name>
    <dbReference type="NCBI Taxonomy" id="660520"/>
    <lineage>
        <taxon>Archaea</taxon>
        <taxon>Methanobacteriati</taxon>
        <taxon>Methanobacteriota</taxon>
        <taxon>Stenosarchaea group</taxon>
        <taxon>Halobacteria</taxon>
        <taxon>Halobacteriales</taxon>
        <taxon>Haloferacaceae</taxon>
    </lineage>
</organism>
<dbReference type="GO" id="GO:0046872">
    <property type="term" value="F:metal ion binding"/>
    <property type="evidence" value="ECO:0007669"/>
    <property type="project" value="UniProtKB-KW"/>
</dbReference>
<dbReference type="PANTHER" id="PTHR15162">
    <property type="entry name" value="ASPARTOACYLASE"/>
    <property type="match status" value="1"/>
</dbReference>
<dbReference type="Gene3D" id="3.40.630.10">
    <property type="entry name" value="Zn peptidases"/>
    <property type="match status" value="1"/>
</dbReference>
<dbReference type="Pfam" id="PF24827">
    <property type="entry name" value="AstE_AspA_cat"/>
    <property type="match status" value="1"/>
</dbReference>
<reference evidence="7" key="1">
    <citation type="submission" date="2016-10" db="EMBL/GenBank/DDBJ databases">
        <authorList>
            <person name="Varghese N."/>
            <person name="Submissions S."/>
        </authorList>
    </citation>
    <scope>NUCLEOTIDE SEQUENCE [LARGE SCALE GENOMIC DNA]</scope>
    <source>
        <strain evidence="7">CGMCC 1.10121</strain>
    </source>
</reference>
<dbReference type="SUPFAM" id="SSF53187">
    <property type="entry name" value="Zn-dependent exopeptidases"/>
    <property type="match status" value="1"/>
</dbReference>
<comment type="cofactor">
    <cofactor evidence="1">
        <name>Zn(2+)</name>
        <dbReference type="ChEBI" id="CHEBI:29105"/>
    </cofactor>
</comment>
<evidence type="ECO:0000256" key="2">
    <source>
        <dbReference type="ARBA" id="ARBA00022723"/>
    </source>
</evidence>
<keyword evidence="7" id="KW-1185">Reference proteome</keyword>
<proteinExistence type="predicted"/>
<protein>
    <submittedName>
        <fullName evidence="6">Succinylglutamate desuccinylase</fullName>
    </submittedName>
</protein>
<dbReference type="PANTHER" id="PTHR15162:SF7">
    <property type="entry name" value="SUCCINYLGLUTAMATE DESUCCINYLASE"/>
    <property type="match status" value="1"/>
</dbReference>
<dbReference type="RefSeq" id="WP_089823732.1">
    <property type="nucleotide sequence ID" value="NZ_FODV01000004.1"/>
</dbReference>
<feature type="domain" description="Succinylglutamate desuccinylase/Aspartoacylase catalytic" evidence="5">
    <location>
        <begin position="10"/>
        <end position="113"/>
    </location>
</feature>
<evidence type="ECO:0000313" key="6">
    <source>
        <dbReference type="EMBL" id="SEO72643.1"/>
    </source>
</evidence>
<keyword evidence="3" id="KW-0378">Hydrolase</keyword>
<gene>
    <name evidence="6" type="ORF">SAMN04487948_104387</name>
</gene>
<dbReference type="InterPro" id="IPR055438">
    <property type="entry name" value="AstE_AspA_cat"/>
</dbReference>
<dbReference type="InterPro" id="IPR050178">
    <property type="entry name" value="AspA/AstE_fam"/>
</dbReference>
<accession>A0A1H8S393</accession>
<dbReference type="OrthoDB" id="323389at2157"/>
<name>A0A1H8S393_9EURY</name>
<evidence type="ECO:0000256" key="1">
    <source>
        <dbReference type="ARBA" id="ARBA00001947"/>
    </source>
</evidence>
<sequence>MRVYQLGEGTPEVAVVGSIHGDEPCGVRAIERLVAKEPEVERPVKLVVANEEALDADVRYLDDDLNRAFPGDPEADSHERRLAHALQRELHDCTVLSLHSTQSYSEPFALVDTVDAVSRAICPRLPVDVVVETDRFTDGRLIEHPHTIEVECGFQGSEEAVENAYWLTRSFLAATSALPAPTVDDPIDAGGRDDVTVFRLLEKIPKEPATEYEVFATNFVRVESGERFAAVDGDSLHAETSFFPVLLSPYGYRDVFGYAADRVGTLN</sequence>
<keyword evidence="2" id="KW-0479">Metal-binding</keyword>
<dbReference type="GO" id="GO:0016788">
    <property type="term" value="F:hydrolase activity, acting on ester bonds"/>
    <property type="evidence" value="ECO:0007669"/>
    <property type="project" value="InterPro"/>
</dbReference>
<keyword evidence="4" id="KW-0862">Zinc</keyword>
<dbReference type="Proteomes" id="UP000199126">
    <property type="component" value="Unassembled WGS sequence"/>
</dbReference>
<evidence type="ECO:0000259" key="5">
    <source>
        <dbReference type="Pfam" id="PF24827"/>
    </source>
</evidence>
<dbReference type="GO" id="GO:0005829">
    <property type="term" value="C:cytosol"/>
    <property type="evidence" value="ECO:0007669"/>
    <property type="project" value="TreeGrafter"/>
</dbReference>
<evidence type="ECO:0000313" key="7">
    <source>
        <dbReference type="Proteomes" id="UP000199126"/>
    </source>
</evidence>
<dbReference type="EMBL" id="FODV01000004">
    <property type="protein sequence ID" value="SEO72643.1"/>
    <property type="molecule type" value="Genomic_DNA"/>
</dbReference>
<dbReference type="AlphaFoldDB" id="A0A1H8S393"/>
<evidence type="ECO:0000256" key="3">
    <source>
        <dbReference type="ARBA" id="ARBA00022801"/>
    </source>
</evidence>
<evidence type="ECO:0000256" key="4">
    <source>
        <dbReference type="ARBA" id="ARBA00022833"/>
    </source>
</evidence>